<dbReference type="RefSeq" id="WP_339162618.1">
    <property type="nucleotide sequence ID" value="NZ_LR743511.1"/>
</dbReference>
<dbReference type="EMBL" id="LR743511">
    <property type="protein sequence ID" value="CAA2144355.1"/>
    <property type="molecule type" value="Genomic_DNA"/>
</dbReference>
<sequence>MSTRSDFFNRRAVIVLAGGLIAASGLLASPCPASAQAAPQPVRIGIVGAGNIGGTIGGLWAKAGHEVMLSSRHPEELKDLVEALGPKARAGSPAEAIAFGDVVLIAVPYKAYPQLAQDHGASLKSKVVIDAGNATPARDGEVYGEVQANGIAAVSAKYLNGAKIVRAFNAANYKVFAKNAHRQGGRMAIPIAGDDPAALAIVAQLVKDAGFDPVEVGPLAKADSFAMGSPGFGLDLNAEESRARLGVTR</sequence>
<evidence type="ECO:0000313" key="4">
    <source>
        <dbReference type="EMBL" id="CAA2144355.1"/>
    </source>
</evidence>
<reference evidence="4" key="1">
    <citation type="submission" date="2019-12" db="EMBL/GenBank/DDBJ databases">
        <authorList>
            <person name="Cremers G."/>
        </authorList>
    </citation>
    <scope>NUCLEOTIDE SEQUENCE</scope>
    <source>
        <strain evidence="4">Mbul2</strain>
    </source>
</reference>
<dbReference type="Pfam" id="PF03807">
    <property type="entry name" value="F420_oxidored"/>
    <property type="match status" value="1"/>
</dbReference>
<dbReference type="SUPFAM" id="SSF51735">
    <property type="entry name" value="NAD(P)-binding Rossmann-fold domains"/>
    <property type="match status" value="1"/>
</dbReference>
<accession>A0A679KH25</accession>
<proteinExistence type="predicted"/>
<evidence type="ECO:0000256" key="1">
    <source>
        <dbReference type="ARBA" id="ARBA00023002"/>
    </source>
</evidence>
<keyword evidence="1" id="KW-0560">Oxidoreductase</keyword>
<keyword evidence="2" id="KW-0732">Signal</keyword>
<feature type="chain" id="PRO_5025406934" description="Pyrroline-5-carboxylate reductase catalytic N-terminal domain-containing protein" evidence="2">
    <location>
        <begin position="38"/>
        <end position="249"/>
    </location>
</feature>
<dbReference type="PANTHER" id="PTHR14239:SF10">
    <property type="entry name" value="REDUCTASE"/>
    <property type="match status" value="1"/>
</dbReference>
<dbReference type="AlphaFoldDB" id="A0A679KH25"/>
<gene>
    <name evidence="4" type="ORF">MBLL_03478</name>
</gene>
<dbReference type="InterPro" id="IPR051267">
    <property type="entry name" value="STEAP_metalloreductase"/>
</dbReference>
<evidence type="ECO:0000256" key="2">
    <source>
        <dbReference type="SAM" id="SignalP"/>
    </source>
</evidence>
<name>A0A679KH25_9HYPH</name>
<dbReference type="Gene3D" id="3.40.50.720">
    <property type="entry name" value="NAD(P)-binding Rossmann-like Domain"/>
    <property type="match status" value="1"/>
</dbReference>
<feature type="domain" description="Pyrroline-5-carboxylate reductase catalytic N-terminal" evidence="3">
    <location>
        <begin position="43"/>
        <end position="133"/>
    </location>
</feature>
<protein>
    <recommendedName>
        <fullName evidence="3">Pyrroline-5-carboxylate reductase catalytic N-terminal domain-containing protein</fullName>
    </recommendedName>
</protein>
<dbReference type="InterPro" id="IPR006311">
    <property type="entry name" value="TAT_signal"/>
</dbReference>
<dbReference type="InterPro" id="IPR036291">
    <property type="entry name" value="NAD(P)-bd_dom_sf"/>
</dbReference>
<evidence type="ECO:0000259" key="3">
    <source>
        <dbReference type="Pfam" id="PF03807"/>
    </source>
</evidence>
<dbReference type="GO" id="GO:0016491">
    <property type="term" value="F:oxidoreductase activity"/>
    <property type="evidence" value="ECO:0007669"/>
    <property type="project" value="UniProtKB-KW"/>
</dbReference>
<dbReference type="InterPro" id="IPR028939">
    <property type="entry name" value="P5C_Rdtase_cat_N"/>
</dbReference>
<feature type="signal peptide" evidence="2">
    <location>
        <begin position="1"/>
        <end position="37"/>
    </location>
</feature>
<dbReference type="PROSITE" id="PS51318">
    <property type="entry name" value="TAT"/>
    <property type="match status" value="1"/>
</dbReference>
<dbReference type="PANTHER" id="PTHR14239">
    <property type="entry name" value="DUDULIN-RELATED"/>
    <property type="match status" value="1"/>
</dbReference>
<organism evidence="4">
    <name type="scientific">Methylobacterium bullatum</name>
    <dbReference type="NCBI Taxonomy" id="570505"/>
    <lineage>
        <taxon>Bacteria</taxon>
        <taxon>Pseudomonadati</taxon>
        <taxon>Pseudomonadota</taxon>
        <taxon>Alphaproteobacteria</taxon>
        <taxon>Hyphomicrobiales</taxon>
        <taxon>Methylobacteriaceae</taxon>
        <taxon>Methylobacterium</taxon>
    </lineage>
</organism>